<evidence type="ECO:0000313" key="2">
    <source>
        <dbReference type="EMBL" id="NIK73471.1"/>
    </source>
</evidence>
<name>A0A846MPW3_9BACT</name>
<feature type="region of interest" description="Disordered" evidence="1">
    <location>
        <begin position="1"/>
        <end position="37"/>
    </location>
</feature>
<evidence type="ECO:0000313" key="3">
    <source>
        <dbReference type="Proteomes" id="UP000537126"/>
    </source>
</evidence>
<protein>
    <submittedName>
        <fullName evidence="2">Uncharacterized protein</fullName>
    </submittedName>
</protein>
<reference evidence="2 3" key="1">
    <citation type="submission" date="2020-03" db="EMBL/GenBank/DDBJ databases">
        <title>Genomic Encyclopedia of Type Strains, Phase IV (KMG-IV): sequencing the most valuable type-strain genomes for metagenomic binning, comparative biology and taxonomic classification.</title>
        <authorList>
            <person name="Goeker M."/>
        </authorList>
    </citation>
    <scope>NUCLEOTIDE SEQUENCE [LARGE SCALE GENOMIC DNA]</scope>
    <source>
        <strain evidence="2 3">DSM 5718</strain>
    </source>
</reference>
<dbReference type="AlphaFoldDB" id="A0A846MPW3"/>
<proteinExistence type="predicted"/>
<sequence length="87" mass="9923">MKRWQPTARQGAKSRLNEGHLGNINQKSHDSHQHQEFKRTTCPIFRRNSILPLPLSPLLHGSHVLLLLLLHVIPLPIASYPDGRLPQ</sequence>
<keyword evidence="3" id="KW-1185">Reference proteome</keyword>
<comment type="caution">
    <text evidence="2">The sequence shown here is derived from an EMBL/GenBank/DDBJ whole genome shotgun (WGS) entry which is preliminary data.</text>
</comment>
<organism evidence="2 3">
    <name type="scientific">Thermonema lapsum</name>
    <dbReference type="NCBI Taxonomy" id="28195"/>
    <lineage>
        <taxon>Bacteria</taxon>
        <taxon>Pseudomonadati</taxon>
        <taxon>Bacteroidota</taxon>
        <taxon>Cytophagia</taxon>
        <taxon>Cytophagales</taxon>
        <taxon>Thermonemataceae</taxon>
        <taxon>Thermonema</taxon>
    </lineage>
</organism>
<evidence type="ECO:0000256" key="1">
    <source>
        <dbReference type="SAM" id="MobiDB-lite"/>
    </source>
</evidence>
<accession>A0A846MPW3</accession>
<feature type="compositionally biased region" description="Basic and acidic residues" evidence="1">
    <location>
        <begin position="27"/>
        <end position="37"/>
    </location>
</feature>
<dbReference type="Proteomes" id="UP000537126">
    <property type="component" value="Unassembled WGS sequence"/>
</dbReference>
<dbReference type="EMBL" id="JAASRN010000001">
    <property type="protein sequence ID" value="NIK73471.1"/>
    <property type="molecule type" value="Genomic_DNA"/>
</dbReference>
<gene>
    <name evidence="2" type="ORF">FHS56_000957</name>
</gene>